<keyword evidence="2" id="KW-1185">Reference proteome</keyword>
<evidence type="ECO:0000313" key="1">
    <source>
        <dbReference type="EMBL" id="BBK25177.1"/>
    </source>
</evidence>
<dbReference type="Gene3D" id="1.20.58.220">
    <property type="entry name" value="Phosphate transport system protein phou homolog 2, domain 2"/>
    <property type="match status" value="1"/>
</dbReference>
<reference evidence="2" key="1">
    <citation type="submission" date="2019-05" db="EMBL/GenBank/DDBJ databases">
        <title>Complete genome sequencing of Dialister sp. strain 5BBH33.</title>
        <authorList>
            <person name="Sakamoto M."/>
            <person name="Murakami T."/>
            <person name="Mori H."/>
        </authorList>
    </citation>
    <scope>NUCLEOTIDE SEQUENCE [LARGE SCALE GENOMIC DNA]</scope>
    <source>
        <strain evidence="2">5BBH33</strain>
    </source>
</reference>
<accession>A0A8E4BRS5</accession>
<name>A0A8E4BRS5_9FIRM</name>
<evidence type="ECO:0000313" key="2">
    <source>
        <dbReference type="Proteomes" id="UP000320585"/>
    </source>
</evidence>
<evidence type="ECO:0008006" key="3">
    <source>
        <dbReference type="Google" id="ProtNLM"/>
    </source>
</evidence>
<dbReference type="InterPro" id="IPR038078">
    <property type="entry name" value="PhoU-like_sf"/>
</dbReference>
<dbReference type="KEGG" id="dho:Dia5BBH33_11120"/>
<protein>
    <recommendedName>
        <fullName evidence="3">DUF47 family protein</fullName>
    </recommendedName>
</protein>
<gene>
    <name evidence="1" type="ORF">Dia5BBH33_11120</name>
</gene>
<proteinExistence type="predicted"/>
<dbReference type="Proteomes" id="UP000320585">
    <property type="component" value="Chromosome"/>
</dbReference>
<dbReference type="EMBL" id="AP019697">
    <property type="protein sequence ID" value="BBK25177.1"/>
    <property type="molecule type" value="Genomic_DNA"/>
</dbReference>
<organism evidence="1 2">
    <name type="scientific">Dialister hominis</name>
    <dbReference type="NCBI Taxonomy" id="2582419"/>
    <lineage>
        <taxon>Bacteria</taxon>
        <taxon>Bacillati</taxon>
        <taxon>Bacillota</taxon>
        <taxon>Negativicutes</taxon>
        <taxon>Veillonellales</taxon>
        <taxon>Veillonellaceae</taxon>
        <taxon>Dialister</taxon>
    </lineage>
</organism>
<dbReference type="AlphaFoldDB" id="A0A8E4BRS5"/>
<sequence length="210" mass="24120">MNGKGCYMNNKKQKFFESLSVQLNSYIEAEKVIDQFISNDMDAFQGKRLFQHALGNTDSDMEAVFNRIVKAYKDAAGYGYGVRAFGLMKSMHDHLTNLFNEFSSYQDEKMPDEMNLVWDLCKAGALEVSKVLEYTKGFEENNLKAEARCLKIHNFKSRGDEAVRDSLEAVYGMNNSIDIIYWKDVLKEMNGFLSDIDQFTICLQKLLAME</sequence>